<evidence type="ECO:0000313" key="3">
    <source>
        <dbReference type="Proteomes" id="UP000554482"/>
    </source>
</evidence>
<feature type="compositionally biased region" description="Low complexity" evidence="1">
    <location>
        <begin position="48"/>
        <end position="58"/>
    </location>
</feature>
<comment type="caution">
    <text evidence="2">The sequence shown here is derived from an EMBL/GenBank/DDBJ whole genome shotgun (WGS) entry which is preliminary data.</text>
</comment>
<dbReference type="EMBL" id="JABWDY010004736">
    <property type="protein sequence ID" value="KAF5204934.1"/>
    <property type="molecule type" value="Genomic_DNA"/>
</dbReference>
<gene>
    <name evidence="2" type="ORF">FRX31_005484</name>
</gene>
<accession>A0A7J6X5F6</accession>
<feature type="region of interest" description="Disordered" evidence="1">
    <location>
        <begin position="34"/>
        <end position="68"/>
    </location>
</feature>
<organism evidence="2 3">
    <name type="scientific">Thalictrum thalictroides</name>
    <name type="common">Rue-anemone</name>
    <name type="synonym">Anemone thalictroides</name>
    <dbReference type="NCBI Taxonomy" id="46969"/>
    <lineage>
        <taxon>Eukaryota</taxon>
        <taxon>Viridiplantae</taxon>
        <taxon>Streptophyta</taxon>
        <taxon>Embryophyta</taxon>
        <taxon>Tracheophyta</taxon>
        <taxon>Spermatophyta</taxon>
        <taxon>Magnoliopsida</taxon>
        <taxon>Ranunculales</taxon>
        <taxon>Ranunculaceae</taxon>
        <taxon>Thalictroideae</taxon>
        <taxon>Thalictrum</taxon>
    </lineage>
</organism>
<evidence type="ECO:0000256" key="1">
    <source>
        <dbReference type="SAM" id="MobiDB-lite"/>
    </source>
</evidence>
<keyword evidence="3" id="KW-1185">Reference proteome</keyword>
<dbReference type="Proteomes" id="UP000554482">
    <property type="component" value="Unassembled WGS sequence"/>
</dbReference>
<proteinExistence type="predicted"/>
<evidence type="ECO:0000313" key="2">
    <source>
        <dbReference type="EMBL" id="KAF5204934.1"/>
    </source>
</evidence>
<protein>
    <submittedName>
        <fullName evidence="2">Uncharacterized protein</fullName>
    </submittedName>
</protein>
<name>A0A7J6X5F6_THATH</name>
<reference evidence="2 3" key="1">
    <citation type="submission" date="2020-06" db="EMBL/GenBank/DDBJ databases">
        <title>Transcriptomic and genomic resources for Thalictrum thalictroides and T. hernandezii: Facilitating candidate gene discovery in an emerging model plant lineage.</title>
        <authorList>
            <person name="Arias T."/>
            <person name="Riano-Pachon D.M."/>
            <person name="Di Stilio V.S."/>
        </authorList>
    </citation>
    <scope>NUCLEOTIDE SEQUENCE [LARGE SCALE GENOMIC DNA]</scope>
    <source>
        <strain evidence="3">cv. WT478/WT964</strain>
        <tissue evidence="2">Leaves</tissue>
    </source>
</reference>
<feature type="compositionally biased region" description="Basic and acidic residues" evidence="1">
    <location>
        <begin position="59"/>
        <end position="68"/>
    </location>
</feature>
<sequence length="84" mass="9485">MKFQHYFSIDTPLIPEMKKVISENIKVSEVAKASSSAARNVTQQKGISSNNNNNTVSNEIERRTTSDGEDPIRIVMFLESWSHT</sequence>
<dbReference type="AlphaFoldDB" id="A0A7J6X5F6"/>